<evidence type="ECO:0000313" key="2">
    <source>
        <dbReference type="EMBL" id="ORO80251.1"/>
    </source>
</evidence>
<gene>
    <name evidence="2" type="ORF">B7708_01200</name>
</gene>
<organism evidence="2 3">
    <name type="scientific">Streptococcus oralis subsp. dentisani</name>
    <dbReference type="NCBI Taxonomy" id="1458253"/>
    <lineage>
        <taxon>Bacteria</taxon>
        <taxon>Bacillati</taxon>
        <taxon>Bacillota</taxon>
        <taxon>Bacilli</taxon>
        <taxon>Lactobacillales</taxon>
        <taxon>Streptococcaceae</taxon>
        <taxon>Streptococcus</taxon>
    </lineage>
</organism>
<feature type="transmembrane region" description="Helical" evidence="1">
    <location>
        <begin position="107"/>
        <end position="128"/>
    </location>
</feature>
<evidence type="ECO:0000313" key="3">
    <source>
        <dbReference type="Proteomes" id="UP000193780"/>
    </source>
</evidence>
<protein>
    <submittedName>
        <fullName evidence="2">Uncharacterized protein</fullName>
    </submittedName>
</protein>
<proteinExistence type="predicted"/>
<sequence length="137" mass="15758">MRKLRRKDRIISGAILVVSLFISYFLRDYVLLNHSDTVSFISVITGFLLSAIAILYSSPMRSVLYDKKSDVYSSKWEEIIVRYFYTFVVSLLYMMELSLGINCIPNFINVGFLLSIVIIIIVVTKGLFKLLLVEIND</sequence>
<reference evidence="2 3" key="1">
    <citation type="journal article" date="2016" name="Eur. J. Clin. Microbiol. Infect. Dis.">
        <title>Whole genome sequencing as a tool for phylogenetic analysis of clinical strains of Mitis group streptococci.</title>
        <authorList>
            <person name="Rasmussen L.H."/>
            <person name="Dargis R."/>
            <person name="Hojholt K."/>
            <person name="Christensen J.J."/>
            <person name="Skovgaard O."/>
            <person name="Justesen U.S."/>
            <person name="Rosenvinge F.S."/>
            <person name="Moser C."/>
            <person name="Lukjancenko O."/>
            <person name="Rasmussen S."/>
            <person name="Nielsen X.C."/>
        </authorList>
    </citation>
    <scope>NUCLEOTIDE SEQUENCE [LARGE SCALE GENOMIC DNA]</scope>
    <source>
        <strain evidence="2 3">RH_9883_08</strain>
    </source>
</reference>
<dbReference type="AlphaFoldDB" id="A0A1X1J4E4"/>
<evidence type="ECO:0000256" key="1">
    <source>
        <dbReference type="SAM" id="Phobius"/>
    </source>
</evidence>
<keyword evidence="1" id="KW-1133">Transmembrane helix</keyword>
<dbReference type="RefSeq" id="WP_084973153.1">
    <property type="nucleotide sequence ID" value="NZ_NCUX01000026.1"/>
</dbReference>
<accession>A0A1X1J4E4</accession>
<keyword evidence="1" id="KW-0812">Transmembrane</keyword>
<comment type="caution">
    <text evidence="2">The sequence shown here is derived from an EMBL/GenBank/DDBJ whole genome shotgun (WGS) entry which is preliminary data.</text>
</comment>
<feature type="transmembrane region" description="Helical" evidence="1">
    <location>
        <begin position="38"/>
        <end position="58"/>
    </location>
</feature>
<name>A0A1X1J4E4_STROR</name>
<dbReference type="Proteomes" id="UP000193780">
    <property type="component" value="Unassembled WGS sequence"/>
</dbReference>
<feature type="transmembrane region" description="Helical" evidence="1">
    <location>
        <begin position="79"/>
        <end position="101"/>
    </location>
</feature>
<keyword evidence="1" id="KW-0472">Membrane</keyword>
<dbReference type="EMBL" id="NCUX01000026">
    <property type="protein sequence ID" value="ORO80251.1"/>
    <property type="molecule type" value="Genomic_DNA"/>
</dbReference>
<feature type="transmembrane region" description="Helical" evidence="1">
    <location>
        <begin position="9"/>
        <end position="26"/>
    </location>
</feature>